<keyword evidence="1" id="KW-1133">Transmembrane helix</keyword>
<feature type="transmembrane region" description="Helical" evidence="1">
    <location>
        <begin position="373"/>
        <end position="393"/>
    </location>
</feature>
<evidence type="ECO:0000313" key="3">
    <source>
        <dbReference type="Proteomes" id="UP001549184"/>
    </source>
</evidence>
<feature type="transmembrane region" description="Helical" evidence="1">
    <location>
        <begin position="157"/>
        <end position="174"/>
    </location>
</feature>
<feature type="transmembrane region" description="Helical" evidence="1">
    <location>
        <begin position="186"/>
        <end position="216"/>
    </location>
</feature>
<dbReference type="EMBL" id="JBEPMU010000003">
    <property type="protein sequence ID" value="MET3652782.1"/>
    <property type="molecule type" value="Genomic_DNA"/>
</dbReference>
<feature type="transmembrane region" description="Helical" evidence="1">
    <location>
        <begin position="12"/>
        <end position="29"/>
    </location>
</feature>
<dbReference type="Proteomes" id="UP001549184">
    <property type="component" value="Unassembled WGS sequence"/>
</dbReference>
<dbReference type="RefSeq" id="WP_354014170.1">
    <property type="nucleotide sequence ID" value="NZ_JBEPMU010000003.1"/>
</dbReference>
<reference evidence="2 3" key="1">
    <citation type="submission" date="2024-06" db="EMBL/GenBank/DDBJ databases">
        <title>Sorghum-associated microbial communities from plants grown in Nebraska, USA.</title>
        <authorList>
            <person name="Schachtman D."/>
        </authorList>
    </citation>
    <scope>NUCLEOTIDE SEQUENCE [LARGE SCALE GENOMIC DNA]</scope>
    <source>
        <strain evidence="2 3">1073</strain>
    </source>
</reference>
<feature type="transmembrane region" description="Helical" evidence="1">
    <location>
        <begin position="309"/>
        <end position="326"/>
    </location>
</feature>
<protein>
    <submittedName>
        <fullName evidence="2">Uncharacterized membrane protein YhaH (DUF805 family)</fullName>
    </submittedName>
</protein>
<organism evidence="2 3">
    <name type="scientific">Dyella japonica</name>
    <dbReference type="NCBI Taxonomy" id="231455"/>
    <lineage>
        <taxon>Bacteria</taxon>
        <taxon>Pseudomonadati</taxon>
        <taxon>Pseudomonadota</taxon>
        <taxon>Gammaproteobacteria</taxon>
        <taxon>Lysobacterales</taxon>
        <taxon>Rhodanobacteraceae</taxon>
        <taxon>Dyella</taxon>
    </lineage>
</organism>
<accession>A0ABV2JVC0</accession>
<feature type="transmembrane region" description="Helical" evidence="1">
    <location>
        <begin position="236"/>
        <end position="254"/>
    </location>
</feature>
<keyword evidence="1" id="KW-0472">Membrane</keyword>
<evidence type="ECO:0000256" key="1">
    <source>
        <dbReference type="SAM" id="Phobius"/>
    </source>
</evidence>
<keyword evidence="3" id="KW-1185">Reference proteome</keyword>
<evidence type="ECO:0000313" key="2">
    <source>
        <dbReference type="EMBL" id="MET3652782.1"/>
    </source>
</evidence>
<sequence>MKPLPFDNAKSGRWLVVALALMGLYGYLLPATHYFAAVPGDLGDARFNSIILEHVYRWLVGQDSSLWSPTFFYPYPDTLAFSDNHFGTAWIYALARLAHLSREQAFDLWYCLGSLSTFGCGVYAARRFGFGWFAAAAAAFVFAFSLPSLAQEGHAQLIYRFPIALAVLEGWRMLESRRLHRLPQLGIWIAIQFFCSIYLGLFLLMFLGAMVLIGLVTMGRYKSPLSFGNNGSLKNYALWALAGVLWIGLLLMLAKYHSVARAYGVGRAPEEIKSMLPRLGSYFISDRSAYTAWLGEWVRNVPMRHEHQLFFGLGASVLALCGYVLGRKDPRWSHVTCIFAGVLLVLMAVTLSVGGISLYRFVMILPGFNSIRAVTRVVLVMLLAVGWLCAVGVEIIMRRFATRQTAVAIAIGLALSVEILGYQKFHVPSSQWDARLENLRSRWHPKAGVAGPILFAWGSSTTDEPWLYRELDAMMFAQDAGVATVNGYSGNLPPNFGLPESCQVGAHRLADGALFVGIPSEQLPRLMQRLTLVPASGSCPDYTTAVPFNGPLPDDIFPTISLAIAGQSRHENSDEVIVKITNAGAHYLPALSTDRKPVQLSWQFVPSGGSPDPNGWNTRAPLNDDVPAGSSADQRITVALPTTAGEYRLVLSLVQDNVAWFHDKGMKPFVGEDVIDVPSPATTSGNR</sequence>
<comment type="caution">
    <text evidence="2">The sequence shown here is derived from an EMBL/GenBank/DDBJ whole genome shotgun (WGS) entry which is preliminary data.</text>
</comment>
<feature type="transmembrane region" description="Helical" evidence="1">
    <location>
        <begin position="132"/>
        <end position="151"/>
    </location>
</feature>
<keyword evidence="1" id="KW-0812">Transmembrane</keyword>
<feature type="transmembrane region" description="Helical" evidence="1">
    <location>
        <begin position="338"/>
        <end position="361"/>
    </location>
</feature>
<proteinExistence type="predicted"/>
<gene>
    <name evidence="2" type="ORF">ABIC75_002514</name>
</gene>
<name>A0ABV2JVC0_9GAMM</name>